<protein>
    <submittedName>
        <fullName evidence="2">Heterokaryon incompatibility protein-domain-containing protein</fullName>
    </submittedName>
</protein>
<dbReference type="AlphaFoldDB" id="A0AA39WK37"/>
<evidence type="ECO:0000313" key="3">
    <source>
        <dbReference type="Proteomes" id="UP001175000"/>
    </source>
</evidence>
<name>A0AA39WK37_9PEZI</name>
<dbReference type="InterPro" id="IPR010730">
    <property type="entry name" value="HET"/>
</dbReference>
<dbReference type="InterPro" id="IPR052895">
    <property type="entry name" value="HetReg/Transcr_Mod"/>
</dbReference>
<dbReference type="Proteomes" id="UP001175000">
    <property type="component" value="Unassembled WGS sequence"/>
</dbReference>
<accession>A0AA39WK37</accession>
<keyword evidence="3" id="KW-1185">Reference proteome</keyword>
<dbReference type="EMBL" id="JAULSU010000005">
    <property type="protein sequence ID" value="KAK0616869.1"/>
    <property type="molecule type" value="Genomic_DNA"/>
</dbReference>
<dbReference type="PANTHER" id="PTHR24148:SF73">
    <property type="entry name" value="HET DOMAIN PROTEIN (AFU_ORTHOLOGUE AFUA_8G01020)"/>
    <property type="match status" value="1"/>
</dbReference>
<dbReference type="Pfam" id="PF06985">
    <property type="entry name" value="HET"/>
    <property type="match status" value="1"/>
</dbReference>
<reference evidence="2" key="1">
    <citation type="submission" date="2023-06" db="EMBL/GenBank/DDBJ databases">
        <title>Genome-scale phylogeny and comparative genomics of the fungal order Sordariales.</title>
        <authorList>
            <consortium name="Lawrence Berkeley National Laboratory"/>
            <person name="Hensen N."/>
            <person name="Bonometti L."/>
            <person name="Westerberg I."/>
            <person name="Brannstrom I.O."/>
            <person name="Guillou S."/>
            <person name="Cros-Aarteil S."/>
            <person name="Calhoun S."/>
            <person name="Haridas S."/>
            <person name="Kuo A."/>
            <person name="Mondo S."/>
            <person name="Pangilinan J."/>
            <person name="Riley R."/>
            <person name="Labutti K."/>
            <person name="Andreopoulos B."/>
            <person name="Lipzen A."/>
            <person name="Chen C."/>
            <person name="Yanf M."/>
            <person name="Daum C."/>
            <person name="Ng V."/>
            <person name="Clum A."/>
            <person name="Steindorff A."/>
            <person name="Ohm R."/>
            <person name="Martin F."/>
            <person name="Silar P."/>
            <person name="Natvig D."/>
            <person name="Lalanne C."/>
            <person name="Gautier V."/>
            <person name="Ament-Velasquez S.L."/>
            <person name="Kruys A."/>
            <person name="Hutchinson M.I."/>
            <person name="Powell A.J."/>
            <person name="Barry K."/>
            <person name="Miller A.N."/>
            <person name="Grigoriev I.V."/>
            <person name="Debuchy R."/>
            <person name="Gladieux P."/>
            <person name="Thoren M.H."/>
            <person name="Johannesson H."/>
        </authorList>
    </citation>
    <scope>NUCLEOTIDE SEQUENCE</scope>
    <source>
        <strain evidence="2">CBS 606.72</strain>
    </source>
</reference>
<feature type="domain" description="Heterokaryon incompatibility" evidence="1">
    <location>
        <begin position="120"/>
        <end position="248"/>
    </location>
</feature>
<gene>
    <name evidence="2" type="ORF">B0T14DRAFT_254044</name>
</gene>
<dbReference type="PANTHER" id="PTHR24148">
    <property type="entry name" value="ANKYRIN REPEAT DOMAIN-CONTAINING PROTEIN 39 HOMOLOG-RELATED"/>
    <property type="match status" value="1"/>
</dbReference>
<comment type="caution">
    <text evidence="2">The sequence shown here is derived from an EMBL/GenBank/DDBJ whole genome shotgun (WGS) entry which is preliminary data.</text>
</comment>
<evidence type="ECO:0000259" key="1">
    <source>
        <dbReference type="Pfam" id="PF06985"/>
    </source>
</evidence>
<evidence type="ECO:0000313" key="2">
    <source>
        <dbReference type="EMBL" id="KAK0616869.1"/>
    </source>
</evidence>
<sequence length="644" mass="71480">MPRYTPLDPAKQEIRFLTIEDASDDSSVISCKLHRASLSTLPGPEFVALSYVWGDAKITGDIRVDGDSFAATTNLIAALGNLRSALRDLQTKAAAPKPGISAEAAWSDGKGFHTVFGHAAPTLFWIDAICINQQDISERSSQVQMMGQIYKSAHHVVGWLGSDPESGQAARDLQDLSTQWVVPGDNVEAMEAFMDAQPLEQVFKGLDPNARFWRVDGSDPVSYDSSIWAPIQELLSLPYWERLWIRQEIYLAPVLVFLAGKSLMFGDDIFRFMSQMMMCYHLRKTPLDFSTSVWRALLEDLEINLTFFSRLQGRRRSVGGIPSSFDDSRTLASEPRDHVFGVLGIFSVPMTVDYTAPVREVFMSYVAACLEANASLIDNMLGYSGSGIVERGPTQHGLPSWVEDFSQPALTLCHFGHKAAEGLLLPKHAVPFSIDITAGELKIQGIRCSAVEMVHPWKKEYRDLFPYVWEVIKYYSGRTIHGGTHSVEAIARVLRGDSSQFPAGMSTSPICPTSLVTIVYLLVQKFIDFIPGEEISRVLGLEQGTDFLSSFYSAFPFLDKSLAVDVLKSENLTEADVFFDLMEDPECTSLQLSCLKADLQMVASQSRIFHTTDDKLGVGPPGMMQADLLYVSPVSKYVLVFRPR</sequence>
<organism evidence="2 3">
    <name type="scientific">Immersiella caudata</name>
    <dbReference type="NCBI Taxonomy" id="314043"/>
    <lineage>
        <taxon>Eukaryota</taxon>
        <taxon>Fungi</taxon>
        <taxon>Dikarya</taxon>
        <taxon>Ascomycota</taxon>
        <taxon>Pezizomycotina</taxon>
        <taxon>Sordariomycetes</taxon>
        <taxon>Sordariomycetidae</taxon>
        <taxon>Sordariales</taxon>
        <taxon>Lasiosphaeriaceae</taxon>
        <taxon>Immersiella</taxon>
    </lineage>
</organism>
<proteinExistence type="predicted"/>